<dbReference type="PANTHER" id="PTHR41317:SF1">
    <property type="entry name" value="PD-(D_E)XK NUCLEASE FAMILY TRANSPOSASE"/>
    <property type="match status" value="1"/>
</dbReference>
<keyword evidence="2" id="KW-1185">Reference proteome</keyword>
<dbReference type="InterPro" id="IPR010106">
    <property type="entry name" value="RpnA"/>
</dbReference>
<evidence type="ECO:0000313" key="2">
    <source>
        <dbReference type="Proteomes" id="UP000184447"/>
    </source>
</evidence>
<reference evidence="1 2" key="1">
    <citation type="submission" date="2016-11" db="EMBL/GenBank/DDBJ databases">
        <authorList>
            <person name="Jaros S."/>
            <person name="Januszkiewicz K."/>
            <person name="Wedrychowicz H."/>
        </authorList>
    </citation>
    <scope>NUCLEOTIDE SEQUENCE [LARGE SCALE GENOMIC DNA]</scope>
    <source>
        <strain evidence="1 2">DSM 8605</strain>
    </source>
</reference>
<dbReference type="EMBL" id="FQXM01000020">
    <property type="protein sequence ID" value="SHH90687.1"/>
    <property type="molecule type" value="Genomic_DNA"/>
</dbReference>
<organism evidence="1 2">
    <name type="scientific">Clostridium grantii DSM 8605</name>
    <dbReference type="NCBI Taxonomy" id="1121316"/>
    <lineage>
        <taxon>Bacteria</taxon>
        <taxon>Bacillati</taxon>
        <taxon>Bacillota</taxon>
        <taxon>Clostridia</taxon>
        <taxon>Eubacteriales</taxon>
        <taxon>Clostridiaceae</taxon>
        <taxon>Clostridium</taxon>
    </lineage>
</organism>
<dbReference type="PANTHER" id="PTHR41317">
    <property type="entry name" value="PD-(D_E)XK NUCLEASE FAMILY TRANSPOSASE"/>
    <property type="match status" value="1"/>
</dbReference>
<proteinExistence type="predicted"/>
<protein>
    <recommendedName>
        <fullName evidence="3">PD-(D/E)XK nuclease family transposase</fullName>
    </recommendedName>
</protein>
<accession>A0A1M5WT30</accession>
<dbReference type="NCBIfam" id="TIGR01784">
    <property type="entry name" value="T_den_put_tspse"/>
    <property type="match status" value="1"/>
</dbReference>
<dbReference type="STRING" id="1121316.SAMN02745207_03099"/>
<name>A0A1M5WT30_9CLOT</name>
<sequence length="340" mass="40245">MQEYHKISQENFLRKEVVQIDNSKKLIRFDWFIKKMLRDKSNFKVLEGFLTALLKKDIVILNILESEGNQNSETNKFNRVDILVEDENKEKIIVEIQNERESDYLERILFGSSKVIVDYFKLGTQYKDISKIISVSILYFNLALGNDYVYYGTTEFYGVHTNEKLKVKRKVDSIGIDGKKIISYKEKENIFPEYHLINVEKFKDVVQEDMDEWIYMLKNSEIKKEFKSKYIKEAEESLKIGKLDDEERRQYEKYLETVAIERDIMNTAKEEGKEEGREEGAILARREDILENLSELGELTDEVVEIVNKEDNIETLKKWLKISILSDSVEEFINKIKYVT</sequence>
<evidence type="ECO:0008006" key="3">
    <source>
        <dbReference type="Google" id="ProtNLM"/>
    </source>
</evidence>
<evidence type="ECO:0000313" key="1">
    <source>
        <dbReference type="EMBL" id="SHH90687.1"/>
    </source>
</evidence>
<dbReference type="AlphaFoldDB" id="A0A1M5WT30"/>
<dbReference type="Proteomes" id="UP000184447">
    <property type="component" value="Unassembled WGS sequence"/>
</dbReference>
<dbReference type="RefSeq" id="WP_207649341.1">
    <property type="nucleotide sequence ID" value="NZ_FQXM01000020.1"/>
</dbReference>
<gene>
    <name evidence="1" type="ORF">SAMN02745207_03099</name>
</gene>
<dbReference type="Pfam" id="PF12784">
    <property type="entry name" value="PDDEXK_2"/>
    <property type="match status" value="1"/>
</dbReference>